<accession>A0A2P8CX55</accession>
<keyword evidence="2" id="KW-1185">Reference proteome</keyword>
<dbReference type="OrthoDB" id="9792005at2"/>
<dbReference type="InterPro" id="IPR036291">
    <property type="entry name" value="NAD(P)-bd_dom_sf"/>
</dbReference>
<protein>
    <submittedName>
        <fullName evidence="1">Ornithine cyclodeaminase</fullName>
    </submittedName>
</protein>
<sequence>MIYINEKIITETPIQWAEVFDQIELATATLHAGDFSQPVKPYLRYGNPKNRIIAMPAFLGGRHNVSGIKWIASFPGNIDSGLPRAHSVIVLNEAETGKPLSVINTARISGIRTAGVSGTLIRKYIDALPAGKKLVFGIIGLGPIGQLHLDMVLNAFADHIEKVVVYDLRNNLYEQYGADPRIEYAAGWEEVFDQSDVFMTCTVSDHRYIGKKPLKPSLHLNVSLRDYESSFLQFVDTMVVDDWEEICRENTDIEMMHKNEGLQESDVHTIADVICGGLFGADVAEQVIMFNPMGMAIFDMAVAGYFLQRVKELNTGVLLED</sequence>
<proteinExistence type="predicted"/>
<dbReference type="EMBL" id="PYGD01000011">
    <property type="protein sequence ID" value="PSK89555.1"/>
    <property type="molecule type" value="Genomic_DNA"/>
</dbReference>
<evidence type="ECO:0000313" key="1">
    <source>
        <dbReference type="EMBL" id="PSK89555.1"/>
    </source>
</evidence>
<dbReference type="Pfam" id="PF02423">
    <property type="entry name" value="OCD_Mu_crystall"/>
    <property type="match status" value="1"/>
</dbReference>
<dbReference type="PIRSF" id="PIRSF001439">
    <property type="entry name" value="CryM"/>
    <property type="match status" value="1"/>
</dbReference>
<dbReference type="RefSeq" id="WP_106524800.1">
    <property type="nucleotide sequence ID" value="NZ_PYGD01000011.1"/>
</dbReference>
<dbReference type="Gene3D" id="3.40.50.720">
    <property type="entry name" value="NAD(P)-binding Rossmann-like Domain"/>
    <property type="match status" value="1"/>
</dbReference>
<dbReference type="Gene3D" id="3.30.1780.10">
    <property type="entry name" value="ornithine cyclodeaminase, domain 1"/>
    <property type="match status" value="1"/>
</dbReference>
<dbReference type="SUPFAM" id="SSF51735">
    <property type="entry name" value="NAD(P)-binding Rossmann-fold domains"/>
    <property type="match status" value="1"/>
</dbReference>
<organism evidence="1 2">
    <name type="scientific">Taibaiella chishuiensis</name>
    <dbReference type="NCBI Taxonomy" id="1434707"/>
    <lineage>
        <taxon>Bacteria</taxon>
        <taxon>Pseudomonadati</taxon>
        <taxon>Bacteroidota</taxon>
        <taxon>Chitinophagia</taxon>
        <taxon>Chitinophagales</taxon>
        <taxon>Chitinophagaceae</taxon>
        <taxon>Taibaiella</taxon>
    </lineage>
</organism>
<dbReference type="Proteomes" id="UP000240572">
    <property type="component" value="Unassembled WGS sequence"/>
</dbReference>
<dbReference type="InterPro" id="IPR003462">
    <property type="entry name" value="ODC_Mu_crystall"/>
</dbReference>
<dbReference type="AlphaFoldDB" id="A0A2P8CX55"/>
<dbReference type="PANTHER" id="PTHR13812">
    <property type="entry name" value="KETIMINE REDUCTASE MU-CRYSTALLIN"/>
    <property type="match status" value="1"/>
</dbReference>
<name>A0A2P8CX55_9BACT</name>
<dbReference type="InterPro" id="IPR023401">
    <property type="entry name" value="ODC_N"/>
</dbReference>
<evidence type="ECO:0000313" key="2">
    <source>
        <dbReference type="Proteomes" id="UP000240572"/>
    </source>
</evidence>
<gene>
    <name evidence="1" type="ORF">B0I18_111111</name>
</gene>
<dbReference type="PANTHER" id="PTHR13812:SF19">
    <property type="entry name" value="KETIMINE REDUCTASE MU-CRYSTALLIN"/>
    <property type="match status" value="1"/>
</dbReference>
<dbReference type="GO" id="GO:0005737">
    <property type="term" value="C:cytoplasm"/>
    <property type="evidence" value="ECO:0007669"/>
    <property type="project" value="TreeGrafter"/>
</dbReference>
<comment type="caution">
    <text evidence="1">The sequence shown here is derived from an EMBL/GenBank/DDBJ whole genome shotgun (WGS) entry which is preliminary data.</text>
</comment>
<reference evidence="1 2" key="1">
    <citation type="submission" date="2018-03" db="EMBL/GenBank/DDBJ databases">
        <title>Genomic Encyclopedia of Type Strains, Phase III (KMG-III): the genomes of soil and plant-associated and newly described type strains.</title>
        <authorList>
            <person name="Whitman W."/>
        </authorList>
    </citation>
    <scope>NUCLEOTIDE SEQUENCE [LARGE SCALE GENOMIC DNA]</scope>
    <source>
        <strain evidence="1 2">CGMCC 1.12700</strain>
    </source>
</reference>